<reference evidence="2" key="1">
    <citation type="journal article" date="2015" name="Genome Announc.">
        <title>Genome sequence of the AIDS-associated pathogen Penicillium marneffei (ATCC18224) and its near taxonomic relative Talaromyces stipitatus (ATCC10500).</title>
        <authorList>
            <person name="Nierman W.C."/>
            <person name="Fedorova-Abrams N.D."/>
            <person name="Andrianopoulos A."/>
        </authorList>
    </citation>
    <scope>NUCLEOTIDE SEQUENCE [LARGE SCALE GENOMIC DNA]</scope>
    <source>
        <strain evidence="2">ATCC 10500 / CBS 375.48 / QM 6759 / NRRL 1006</strain>
    </source>
</reference>
<sequence length="173" mass="19306">MLKEDYVIFADSTFANNKDFTSQIGFAIVLANASNNANIVHWSLIKCKRVARSVLASELYAMVHGFDSAASIKSTITQPLHLTKPMPLVVFTDSKSLYECLVKLGTTQEKRLRIDLMCLRQIYEGQEIAEIKWIDGDSNPANAMTKSKPCRALQALLIRTSSMSTSTDGWRDL</sequence>
<dbReference type="GeneID" id="8098028"/>
<dbReference type="Gene3D" id="3.30.420.10">
    <property type="entry name" value="Ribonuclease H-like superfamily/Ribonuclease H"/>
    <property type="match status" value="1"/>
</dbReference>
<gene>
    <name evidence="1" type="ORF">TSTA_003320</name>
</gene>
<accession>B8MT90</accession>
<name>B8MT90_TALSN</name>
<dbReference type="EMBL" id="EQ962660">
    <property type="protein sequence ID" value="EED12273.1"/>
    <property type="molecule type" value="Genomic_DNA"/>
</dbReference>
<dbReference type="PhylomeDB" id="B8MT90"/>
<keyword evidence="2" id="KW-1185">Reference proteome</keyword>
<protein>
    <recommendedName>
        <fullName evidence="3">RNase H type-1 domain-containing protein</fullName>
    </recommendedName>
</protein>
<dbReference type="RefSeq" id="XP_002487927.1">
    <property type="nucleotide sequence ID" value="XM_002487882.1"/>
</dbReference>
<dbReference type="AlphaFoldDB" id="B8MT90"/>
<dbReference type="OMA" id="NEWVERD"/>
<evidence type="ECO:0000313" key="2">
    <source>
        <dbReference type="Proteomes" id="UP000001745"/>
    </source>
</evidence>
<organism evidence="1 2">
    <name type="scientific">Talaromyces stipitatus (strain ATCC 10500 / CBS 375.48 / QM 6759 / NRRL 1006)</name>
    <name type="common">Penicillium stipitatum</name>
    <dbReference type="NCBI Taxonomy" id="441959"/>
    <lineage>
        <taxon>Eukaryota</taxon>
        <taxon>Fungi</taxon>
        <taxon>Dikarya</taxon>
        <taxon>Ascomycota</taxon>
        <taxon>Pezizomycotina</taxon>
        <taxon>Eurotiomycetes</taxon>
        <taxon>Eurotiomycetidae</taxon>
        <taxon>Eurotiales</taxon>
        <taxon>Trichocomaceae</taxon>
        <taxon>Talaromyces</taxon>
        <taxon>Talaromyces sect. Talaromyces</taxon>
    </lineage>
</organism>
<dbReference type="VEuPathDB" id="FungiDB:TSTA_003320"/>
<dbReference type="STRING" id="441959.B8MT90"/>
<dbReference type="InParanoid" id="B8MT90"/>
<dbReference type="HOGENOM" id="CLU_002055_1_2_1"/>
<evidence type="ECO:0000313" key="1">
    <source>
        <dbReference type="EMBL" id="EED12273.1"/>
    </source>
</evidence>
<dbReference type="Proteomes" id="UP000001745">
    <property type="component" value="Unassembled WGS sequence"/>
</dbReference>
<dbReference type="OrthoDB" id="411592at2759"/>
<proteinExistence type="predicted"/>
<dbReference type="GO" id="GO:0003676">
    <property type="term" value="F:nucleic acid binding"/>
    <property type="evidence" value="ECO:0007669"/>
    <property type="project" value="InterPro"/>
</dbReference>
<dbReference type="InterPro" id="IPR036397">
    <property type="entry name" value="RNaseH_sf"/>
</dbReference>
<evidence type="ECO:0008006" key="3">
    <source>
        <dbReference type="Google" id="ProtNLM"/>
    </source>
</evidence>